<proteinExistence type="predicted"/>
<keyword evidence="2" id="KW-1185">Reference proteome</keyword>
<sequence length="108" mass="11985">MSNNSTAPKPQFRFNCNIRSETGVFLDLAGGGGQNPAVIAYQNDTWETNPNQIWTVFLVPYSDDRIIIKNSGNNNTLIADGEGRNVRCEYLDDNDESDSVAYAIRPVI</sequence>
<dbReference type="Proteomes" id="UP000266234">
    <property type="component" value="Unassembled WGS sequence"/>
</dbReference>
<dbReference type="SUPFAM" id="SSF50370">
    <property type="entry name" value="Ricin B-like lectins"/>
    <property type="match status" value="1"/>
</dbReference>
<gene>
    <name evidence="1" type="ORF">FLONG3_554</name>
</gene>
<dbReference type="OrthoDB" id="2131701at2759"/>
<dbReference type="InterPro" id="IPR035992">
    <property type="entry name" value="Ricin_B-like_lectins"/>
</dbReference>
<name>A0A395TAF2_9HYPO</name>
<evidence type="ECO:0000313" key="1">
    <source>
        <dbReference type="EMBL" id="RGP81409.1"/>
    </source>
</evidence>
<protein>
    <submittedName>
        <fullName evidence="1">Hard-surface inducible</fullName>
    </submittedName>
</protein>
<dbReference type="EMBL" id="PXOG01000011">
    <property type="protein sequence ID" value="RGP81409.1"/>
    <property type="molecule type" value="Genomic_DNA"/>
</dbReference>
<dbReference type="AlphaFoldDB" id="A0A395TAF2"/>
<comment type="caution">
    <text evidence="1">The sequence shown here is derived from an EMBL/GenBank/DDBJ whole genome shotgun (WGS) entry which is preliminary data.</text>
</comment>
<reference evidence="1 2" key="1">
    <citation type="journal article" date="2018" name="PLoS Pathog.">
        <title>Evolution of structural diversity of trichothecenes, a family of toxins produced by plant pathogenic and entomopathogenic fungi.</title>
        <authorList>
            <person name="Proctor R.H."/>
            <person name="McCormick S.P."/>
            <person name="Kim H.S."/>
            <person name="Cardoza R.E."/>
            <person name="Stanley A.M."/>
            <person name="Lindo L."/>
            <person name="Kelly A."/>
            <person name="Brown D.W."/>
            <person name="Lee T."/>
            <person name="Vaughan M.M."/>
            <person name="Alexander N.J."/>
            <person name="Busman M."/>
            <person name="Gutierrez S."/>
        </authorList>
    </citation>
    <scope>NUCLEOTIDE SEQUENCE [LARGE SCALE GENOMIC DNA]</scope>
    <source>
        <strain evidence="1 2">NRRL 20695</strain>
    </source>
</reference>
<organism evidence="1 2">
    <name type="scientific">Fusarium longipes</name>
    <dbReference type="NCBI Taxonomy" id="694270"/>
    <lineage>
        <taxon>Eukaryota</taxon>
        <taxon>Fungi</taxon>
        <taxon>Dikarya</taxon>
        <taxon>Ascomycota</taxon>
        <taxon>Pezizomycotina</taxon>
        <taxon>Sordariomycetes</taxon>
        <taxon>Hypocreomycetidae</taxon>
        <taxon>Hypocreales</taxon>
        <taxon>Nectriaceae</taxon>
        <taxon>Fusarium</taxon>
    </lineage>
</organism>
<accession>A0A395TAF2</accession>
<evidence type="ECO:0000313" key="2">
    <source>
        <dbReference type="Proteomes" id="UP000266234"/>
    </source>
</evidence>